<gene>
    <name evidence="2" type="ORF">ABIE37_000349</name>
</gene>
<dbReference type="Proteomes" id="UP001549307">
    <property type="component" value="Unassembled WGS sequence"/>
</dbReference>
<evidence type="ECO:0000313" key="3">
    <source>
        <dbReference type="Proteomes" id="UP001549307"/>
    </source>
</evidence>
<feature type="region of interest" description="Disordered" evidence="1">
    <location>
        <begin position="1"/>
        <end position="39"/>
    </location>
</feature>
<dbReference type="EMBL" id="JBEPSN010000001">
    <property type="protein sequence ID" value="MET4538594.1"/>
    <property type="molecule type" value="Genomic_DNA"/>
</dbReference>
<keyword evidence="3" id="KW-1185">Reference proteome</keyword>
<comment type="caution">
    <text evidence="2">The sequence shown here is derived from an EMBL/GenBank/DDBJ whole genome shotgun (WGS) entry which is preliminary data.</text>
</comment>
<proteinExistence type="predicted"/>
<sequence>MAANSDNKADLSVDNVHTPFGLTKQPPAMSPHSGNEPKSGYLLQATKVMSCSVPLPMKRCRPIQTYRTNQERTA</sequence>
<organism evidence="2 3">
    <name type="scientific">Arthrobacter bambusae</name>
    <dbReference type="NCBI Taxonomy" id="1338426"/>
    <lineage>
        <taxon>Bacteria</taxon>
        <taxon>Bacillati</taxon>
        <taxon>Actinomycetota</taxon>
        <taxon>Actinomycetes</taxon>
        <taxon>Micrococcales</taxon>
        <taxon>Micrococcaceae</taxon>
        <taxon>Arthrobacter</taxon>
    </lineage>
</organism>
<reference evidence="2 3" key="1">
    <citation type="submission" date="2024-06" db="EMBL/GenBank/DDBJ databases">
        <title>Sorghum-associated microbial communities from plants grown in Nebraska, USA.</title>
        <authorList>
            <person name="Schachtman D."/>
        </authorList>
    </citation>
    <scope>NUCLEOTIDE SEQUENCE [LARGE SCALE GENOMIC DNA]</scope>
    <source>
        <strain evidence="2 3">3552</strain>
    </source>
</reference>
<evidence type="ECO:0000256" key="1">
    <source>
        <dbReference type="SAM" id="MobiDB-lite"/>
    </source>
</evidence>
<accession>A0ABV2P1F5</accession>
<name>A0ABV2P1F5_9MICC</name>
<protein>
    <submittedName>
        <fullName evidence="2">Uncharacterized protein</fullName>
    </submittedName>
</protein>
<evidence type="ECO:0000313" key="2">
    <source>
        <dbReference type="EMBL" id="MET4538594.1"/>
    </source>
</evidence>